<keyword evidence="4" id="KW-1185">Reference proteome</keyword>
<gene>
    <name evidence="2" type="ORF">IscW_ISCW004799</name>
</gene>
<evidence type="ECO:0000256" key="1">
    <source>
        <dbReference type="SAM" id="MobiDB-lite"/>
    </source>
</evidence>
<dbReference type="EMBL" id="ABJB010344956">
    <property type="status" value="NOT_ANNOTATED_CDS"/>
    <property type="molecule type" value="Genomic_DNA"/>
</dbReference>
<reference evidence="2 4" key="1">
    <citation type="submission" date="2008-03" db="EMBL/GenBank/DDBJ databases">
        <title>Annotation of Ixodes scapularis.</title>
        <authorList>
            <consortium name="Ixodes scapularis Genome Project Consortium"/>
            <person name="Caler E."/>
            <person name="Hannick L.I."/>
            <person name="Bidwell S."/>
            <person name="Joardar V."/>
            <person name="Thiagarajan M."/>
            <person name="Amedeo P."/>
            <person name="Galinsky K.J."/>
            <person name="Schobel S."/>
            <person name="Inman J."/>
            <person name="Hostetler J."/>
            <person name="Miller J."/>
            <person name="Hammond M."/>
            <person name="Megy K."/>
            <person name="Lawson D."/>
            <person name="Kodira C."/>
            <person name="Sutton G."/>
            <person name="Meyer J."/>
            <person name="Hill C.A."/>
            <person name="Birren B."/>
            <person name="Nene V."/>
            <person name="Collins F."/>
            <person name="Alarcon-Chaidez F."/>
            <person name="Wikel S."/>
            <person name="Strausberg R."/>
        </authorList>
    </citation>
    <scope>NUCLEOTIDE SEQUENCE [LARGE SCALE GENOMIC DNA]</scope>
    <source>
        <strain evidence="4">Wikel</strain>
        <strain evidence="2">Wikel colony</strain>
    </source>
</reference>
<dbReference type="VEuPathDB" id="VectorBase:ISCW004799"/>
<evidence type="ECO:0000313" key="2">
    <source>
        <dbReference type="EMBL" id="EEC06857.1"/>
    </source>
</evidence>
<reference evidence="3" key="2">
    <citation type="submission" date="2020-05" db="UniProtKB">
        <authorList>
            <consortium name="EnsemblMetazoa"/>
        </authorList>
    </citation>
    <scope>IDENTIFICATION</scope>
    <source>
        <strain evidence="3">wikel</strain>
    </source>
</reference>
<name>B7PJT5_IXOSC</name>
<protein>
    <submittedName>
        <fullName evidence="2 3">Uncharacterized protein</fullName>
    </submittedName>
</protein>
<feature type="compositionally biased region" description="Basic and acidic residues" evidence="1">
    <location>
        <begin position="1"/>
        <end position="15"/>
    </location>
</feature>
<dbReference type="EMBL" id="DS727996">
    <property type="protein sequence ID" value="EEC06857.1"/>
    <property type="molecule type" value="Genomic_DNA"/>
</dbReference>
<dbReference type="VEuPathDB" id="VectorBase:ISCI004799"/>
<organism>
    <name type="scientific">Ixodes scapularis</name>
    <name type="common">Black-legged tick</name>
    <name type="synonym">Deer tick</name>
    <dbReference type="NCBI Taxonomy" id="6945"/>
    <lineage>
        <taxon>Eukaryota</taxon>
        <taxon>Metazoa</taxon>
        <taxon>Ecdysozoa</taxon>
        <taxon>Arthropoda</taxon>
        <taxon>Chelicerata</taxon>
        <taxon>Arachnida</taxon>
        <taxon>Acari</taxon>
        <taxon>Parasitiformes</taxon>
        <taxon>Ixodida</taxon>
        <taxon>Ixodoidea</taxon>
        <taxon>Ixodidae</taxon>
        <taxon>Ixodinae</taxon>
        <taxon>Ixodes</taxon>
    </lineage>
</organism>
<feature type="region of interest" description="Disordered" evidence="1">
    <location>
        <begin position="1"/>
        <end position="27"/>
    </location>
</feature>
<dbReference type="PaxDb" id="6945-B7PJT5"/>
<dbReference type="EMBL" id="ABJB010839802">
    <property type="status" value="NOT_ANNOTATED_CDS"/>
    <property type="molecule type" value="Genomic_DNA"/>
</dbReference>
<evidence type="ECO:0000313" key="4">
    <source>
        <dbReference type="Proteomes" id="UP000001555"/>
    </source>
</evidence>
<evidence type="ECO:0000313" key="3">
    <source>
        <dbReference type="EnsemblMetazoa" id="ISCW004799-PA"/>
    </source>
</evidence>
<sequence>MLLHRSTADEREDARSASSKSSGCLEHSLSRPWFSSLGSSSVAIPISDVLGWVQTCIALSRYFVAISSMFINVSCIGLKFRQSLRPSWFVAIVLLSGLAASNHLPLPT</sequence>
<dbReference type="AlphaFoldDB" id="B7PJT5"/>
<dbReference type="InParanoid" id="B7PJT5"/>
<dbReference type="HOGENOM" id="CLU_2199823_0_0_1"/>
<proteinExistence type="predicted"/>
<dbReference type="EnsemblMetazoa" id="ISCW004799-RA">
    <property type="protein sequence ID" value="ISCW004799-PA"/>
    <property type="gene ID" value="ISCW004799"/>
</dbReference>
<dbReference type="Proteomes" id="UP000001555">
    <property type="component" value="Unassembled WGS sequence"/>
</dbReference>
<accession>B7PJT5</accession>